<evidence type="ECO:0000313" key="2">
    <source>
        <dbReference type="EMBL" id="MBD3107568.1"/>
    </source>
</evidence>
<dbReference type="GO" id="GO:0030153">
    <property type="term" value="P:bacteriocin immunity"/>
    <property type="evidence" value="ECO:0007669"/>
    <property type="project" value="InterPro"/>
</dbReference>
<gene>
    <name evidence="2" type="ORF">IEO70_04245</name>
</gene>
<evidence type="ECO:0000259" key="1">
    <source>
        <dbReference type="Pfam" id="PF06713"/>
    </source>
</evidence>
<reference evidence="2" key="1">
    <citation type="submission" date="2020-09" db="EMBL/GenBank/DDBJ databases">
        <title>Bacillus faecalis sp. nov., a moderately halophilic bacterium isolated from cow faeces.</title>
        <authorList>
            <person name="Jiang L."/>
            <person name="Lee J."/>
        </authorList>
    </citation>
    <scope>NUCLEOTIDE SEQUENCE</scope>
    <source>
        <strain evidence="2">AGMB 02131</strain>
    </source>
</reference>
<dbReference type="InterPro" id="IPR009589">
    <property type="entry name" value="PH_YyaB-like"/>
</dbReference>
<sequence>MGLSHSFYRRRISQTITKASSTKDIFFGYRILSSKQGIEIFYKSATLGSVMISPKN</sequence>
<comment type="caution">
    <text evidence="2">The sequence shown here is derived from an EMBL/GenBank/DDBJ whole genome shotgun (WGS) entry which is preliminary data.</text>
</comment>
<dbReference type="Pfam" id="PF06713">
    <property type="entry name" value="bPH_4"/>
    <property type="match status" value="1"/>
</dbReference>
<organism evidence="2 3">
    <name type="scientific">Peribacillus faecalis</name>
    <dbReference type="NCBI Taxonomy" id="2772559"/>
    <lineage>
        <taxon>Bacteria</taxon>
        <taxon>Bacillati</taxon>
        <taxon>Bacillota</taxon>
        <taxon>Bacilli</taxon>
        <taxon>Bacillales</taxon>
        <taxon>Bacillaceae</taxon>
        <taxon>Peribacillus</taxon>
    </lineage>
</organism>
<feature type="domain" description="Uncharacterized protein YyaB-like PH" evidence="1">
    <location>
        <begin position="5"/>
        <end position="56"/>
    </location>
</feature>
<keyword evidence="3" id="KW-1185">Reference proteome</keyword>
<dbReference type="EMBL" id="JACXSI010000007">
    <property type="protein sequence ID" value="MBD3107568.1"/>
    <property type="molecule type" value="Genomic_DNA"/>
</dbReference>
<dbReference type="Proteomes" id="UP000602076">
    <property type="component" value="Unassembled WGS sequence"/>
</dbReference>
<evidence type="ECO:0000313" key="3">
    <source>
        <dbReference type="Proteomes" id="UP000602076"/>
    </source>
</evidence>
<dbReference type="AlphaFoldDB" id="A0A927CTH3"/>
<accession>A0A927CTH3</accession>
<proteinExistence type="predicted"/>
<protein>
    <submittedName>
        <fullName evidence="2">PH domain-containing protein</fullName>
    </submittedName>
</protein>
<name>A0A927CTH3_9BACI</name>
<dbReference type="RefSeq" id="WP_190997112.1">
    <property type="nucleotide sequence ID" value="NZ_JACXSI010000007.1"/>
</dbReference>